<organism evidence="3">
    <name type="scientific">marine metagenome</name>
    <dbReference type="NCBI Taxonomy" id="408172"/>
    <lineage>
        <taxon>unclassified sequences</taxon>
        <taxon>metagenomes</taxon>
        <taxon>ecological metagenomes</taxon>
    </lineage>
</organism>
<feature type="transmembrane region" description="Helical" evidence="2">
    <location>
        <begin position="278"/>
        <end position="297"/>
    </location>
</feature>
<dbReference type="GO" id="GO:0015293">
    <property type="term" value="F:symporter activity"/>
    <property type="evidence" value="ECO:0007669"/>
    <property type="project" value="InterPro"/>
</dbReference>
<evidence type="ECO:0000256" key="1">
    <source>
        <dbReference type="SAM" id="MobiDB-lite"/>
    </source>
</evidence>
<dbReference type="InterPro" id="IPR039672">
    <property type="entry name" value="MFS_2"/>
</dbReference>
<keyword evidence="2" id="KW-0812">Transmembrane</keyword>
<evidence type="ECO:0008006" key="4">
    <source>
        <dbReference type="Google" id="ProtNLM"/>
    </source>
</evidence>
<dbReference type="Gene3D" id="1.20.1250.20">
    <property type="entry name" value="MFS general substrate transporter like domains"/>
    <property type="match status" value="1"/>
</dbReference>
<reference evidence="3" key="1">
    <citation type="submission" date="2018-05" db="EMBL/GenBank/DDBJ databases">
        <authorList>
            <person name="Lanie J.A."/>
            <person name="Ng W.-L."/>
            <person name="Kazmierczak K.M."/>
            <person name="Andrzejewski T.M."/>
            <person name="Davidsen T.M."/>
            <person name="Wayne K.J."/>
            <person name="Tettelin H."/>
            <person name="Glass J.I."/>
            <person name="Rusch D."/>
            <person name="Podicherti R."/>
            <person name="Tsui H.-C.T."/>
            <person name="Winkler M.E."/>
        </authorList>
    </citation>
    <scope>NUCLEOTIDE SEQUENCE</scope>
</reference>
<gene>
    <name evidence="3" type="ORF">METZ01_LOCUS197933</name>
</gene>
<dbReference type="PANTHER" id="PTHR11328:SF24">
    <property type="entry name" value="MAJOR FACILITATOR SUPERFAMILY (MFS) PROFILE DOMAIN-CONTAINING PROTEIN"/>
    <property type="match status" value="1"/>
</dbReference>
<feature type="transmembrane region" description="Helical" evidence="2">
    <location>
        <begin position="14"/>
        <end position="39"/>
    </location>
</feature>
<name>A0A382E3U0_9ZZZZ</name>
<feature type="transmembrane region" description="Helical" evidence="2">
    <location>
        <begin position="186"/>
        <end position="207"/>
    </location>
</feature>
<feature type="region of interest" description="Disordered" evidence="1">
    <location>
        <begin position="468"/>
        <end position="489"/>
    </location>
</feature>
<dbReference type="EMBL" id="UINC01042441">
    <property type="protein sequence ID" value="SVB45079.1"/>
    <property type="molecule type" value="Genomic_DNA"/>
</dbReference>
<feature type="transmembrane region" description="Helical" evidence="2">
    <location>
        <begin position="158"/>
        <end position="180"/>
    </location>
</feature>
<feature type="transmembrane region" description="Helical" evidence="2">
    <location>
        <begin position="309"/>
        <end position="333"/>
    </location>
</feature>
<feature type="transmembrane region" description="Helical" evidence="2">
    <location>
        <begin position="339"/>
        <end position="363"/>
    </location>
</feature>
<dbReference type="GO" id="GO:0005886">
    <property type="term" value="C:plasma membrane"/>
    <property type="evidence" value="ECO:0007669"/>
    <property type="project" value="TreeGrafter"/>
</dbReference>
<accession>A0A382E3U0</accession>
<evidence type="ECO:0000313" key="3">
    <source>
        <dbReference type="EMBL" id="SVB45079.1"/>
    </source>
</evidence>
<feature type="transmembrane region" description="Helical" evidence="2">
    <location>
        <begin position="384"/>
        <end position="411"/>
    </location>
</feature>
<evidence type="ECO:0000256" key="2">
    <source>
        <dbReference type="SAM" id="Phobius"/>
    </source>
</evidence>
<dbReference type="AlphaFoldDB" id="A0A382E3U0"/>
<feature type="transmembrane region" description="Helical" evidence="2">
    <location>
        <begin position="243"/>
        <end position="266"/>
    </location>
</feature>
<dbReference type="Pfam" id="PF13347">
    <property type="entry name" value="MFS_2"/>
    <property type="match status" value="1"/>
</dbReference>
<dbReference type="SUPFAM" id="SSF103473">
    <property type="entry name" value="MFS general substrate transporter"/>
    <property type="match status" value="1"/>
</dbReference>
<protein>
    <recommendedName>
        <fullName evidence="4">Major facilitator superfamily (MFS) profile domain-containing protein</fullName>
    </recommendedName>
</protein>
<keyword evidence="2" id="KW-0472">Membrane</keyword>
<feature type="transmembrane region" description="Helical" evidence="2">
    <location>
        <begin position="84"/>
        <end position="101"/>
    </location>
</feature>
<feature type="transmembrane region" description="Helical" evidence="2">
    <location>
        <begin position="45"/>
        <end position="63"/>
    </location>
</feature>
<proteinExistence type="predicted"/>
<dbReference type="InterPro" id="IPR036259">
    <property type="entry name" value="MFS_trans_sf"/>
</dbReference>
<dbReference type="PANTHER" id="PTHR11328">
    <property type="entry name" value="MAJOR FACILITATOR SUPERFAMILY DOMAIN-CONTAINING PROTEIN"/>
    <property type="match status" value="1"/>
</dbReference>
<dbReference type="GO" id="GO:0008643">
    <property type="term" value="P:carbohydrate transport"/>
    <property type="evidence" value="ECO:0007669"/>
    <property type="project" value="InterPro"/>
</dbReference>
<feature type="transmembrane region" description="Helical" evidence="2">
    <location>
        <begin position="431"/>
        <end position="450"/>
    </location>
</feature>
<keyword evidence="2" id="KW-1133">Transmembrane helix</keyword>
<sequence>MGMAISKLEGSPTFWFYGSAAISYGVKNNAFSYLLLIYANQVLGLPGYLASIALAIAMLWDAISDLLLGHWSDKTSSALGRRHPFMYLALFLLPVTFYALFNPVIELNESNTFAYVLTLALLIRTGTTLFEVPSTALLPDLETDYDRRNKWLALRHAFGWYGGNGIHTVNMYLWVGAYGFAVQTGYSIYGAVGAVLIGLAILVSALGTQKAAAALPRPSEKFRFREISREIRQIFQSVKNRNFAALFFYGLTVGIAGGLGMALYLYNTTYFFAFTGEQIAVTGLGVLVSPAVAYWAAPFFGKMLGKKQAAIAAILVNIILYPIPYILVLSGWWPELGSWLSLYIYSFVIVMEVICGIIGGVLLDSMMADVVEDSEITTNRRSEGLFYAARGFAAKAISAGGIIGAGAIVSLVGLDSISSVTEVTYEIRRDLATLFLPLYCGLFLLGLWVVSTYRISRYDHSSNLSELASRKSSSGGAGDSSGTNTVSEV</sequence>